<organism evidence="1 2">
    <name type="scientific">Pyrococcus furiosus (strain ATCC 43587 / DSM 3638 / JCM 8422 / Vc1)</name>
    <dbReference type="NCBI Taxonomy" id="186497"/>
    <lineage>
        <taxon>Archaea</taxon>
        <taxon>Methanobacteriati</taxon>
        <taxon>Methanobacteriota</taxon>
        <taxon>Thermococci</taxon>
        <taxon>Thermococcales</taxon>
        <taxon>Thermococcaceae</taxon>
        <taxon>Pyrococcus</taxon>
    </lineage>
</organism>
<gene>
    <name evidence="1" type="ORF">PFDSM3638_02035</name>
</gene>
<protein>
    <submittedName>
        <fullName evidence="1">Uncharacterized protein</fullName>
    </submittedName>
</protein>
<dbReference type="Proteomes" id="UP000324354">
    <property type="component" value="Chromosome"/>
</dbReference>
<reference evidence="1 2" key="1">
    <citation type="submission" date="2017-08" db="EMBL/GenBank/DDBJ databases">
        <title>Resequencing and Reannotation of the genome of Pyrococcus furiosus type strain DSM3638.</title>
        <authorList>
            <person name="Reichelt R.M."/>
            <person name="Bunk B."/>
        </authorList>
    </citation>
    <scope>NUCLEOTIDE SEQUENCE [LARGE SCALE GENOMIC DNA]</scope>
    <source>
        <strain evidence="1 2">DSM 3638</strain>
    </source>
</reference>
<dbReference type="AlphaFoldDB" id="A0A5C0XN49"/>
<sequence length="161" mass="18504">MWVEVLSYHKYNPPPRPLFRKGSFEVVGKRLVFKLKPLGEIMLNLEFLTKTEGVLLTFYNPPRRGIRFVFPKNFEVLVTVGRNPLVYSIENLIKLAVSVYSSLLDSVPLERGILRIVGDNVAIVTDRGISQVRVEDLEGEIRRRVEEFLGVIEFLKSNNTQ</sequence>
<evidence type="ECO:0000313" key="2">
    <source>
        <dbReference type="Proteomes" id="UP000324354"/>
    </source>
</evidence>
<dbReference type="OrthoDB" id="86310at2157"/>
<proteinExistence type="predicted"/>
<dbReference type="GeneID" id="13302220"/>
<accession>A0A5C0XN49</accession>
<dbReference type="GeneID" id="41712210"/>
<evidence type="ECO:0000313" key="1">
    <source>
        <dbReference type="EMBL" id="QEK78129.1"/>
    </source>
</evidence>
<dbReference type="RefSeq" id="WP_011011528.1">
    <property type="nucleotide sequence ID" value="NC_003413.1"/>
</dbReference>
<name>A0A5C0XN49_PYRFU</name>
<dbReference type="EMBL" id="CP023154">
    <property type="protein sequence ID" value="QEK78129.1"/>
    <property type="molecule type" value="Genomic_DNA"/>
</dbReference>